<sequence>MSDREIFELYKEQVYYFCYYLMKNQADAEDISQEVFVKVILADKSKVRNLKAWILRIASNECNSVIKRRKTGWMKEVRNYLLSRSEESNPVEKRLDRQETKKELQGLYSQLPDKIRMVVVLRFINELTVPEISKVMSIPEGTVKSRLNKGLKILNRMGGTQLKELNSNESLY</sequence>
<dbReference type="SUPFAM" id="SSF88946">
    <property type="entry name" value="Sigma2 domain of RNA polymerase sigma factors"/>
    <property type="match status" value="1"/>
</dbReference>
<dbReference type="EMBL" id="MKQP01000014">
    <property type="protein sequence ID" value="OMD33292.1"/>
    <property type="molecule type" value="Genomic_DNA"/>
</dbReference>
<evidence type="ECO:0000256" key="3">
    <source>
        <dbReference type="ARBA" id="ARBA00023082"/>
    </source>
</evidence>
<dbReference type="Proteomes" id="UP000187425">
    <property type="component" value="Unassembled WGS sequence"/>
</dbReference>
<dbReference type="OrthoDB" id="9785675at2"/>
<evidence type="ECO:0000313" key="8">
    <source>
        <dbReference type="EMBL" id="OME74619.1"/>
    </source>
</evidence>
<comment type="caution">
    <text evidence="7">The sequence shown here is derived from an EMBL/GenBank/DDBJ whole genome shotgun (WGS) entry which is preliminary data.</text>
</comment>
<dbReference type="GO" id="GO:0003677">
    <property type="term" value="F:DNA binding"/>
    <property type="evidence" value="ECO:0007669"/>
    <property type="project" value="InterPro"/>
</dbReference>
<dbReference type="Pfam" id="PF08281">
    <property type="entry name" value="Sigma70_r4_2"/>
    <property type="match status" value="1"/>
</dbReference>
<dbReference type="Gene3D" id="1.10.1740.10">
    <property type="match status" value="1"/>
</dbReference>
<protein>
    <submittedName>
        <fullName evidence="7">RNA polymerase subunit sigma-70</fullName>
    </submittedName>
</protein>
<dbReference type="InterPro" id="IPR014284">
    <property type="entry name" value="RNA_pol_sigma-70_dom"/>
</dbReference>
<dbReference type="Proteomes" id="UP000187465">
    <property type="component" value="Unassembled WGS sequence"/>
</dbReference>
<dbReference type="InterPro" id="IPR036388">
    <property type="entry name" value="WH-like_DNA-bd_sf"/>
</dbReference>
<dbReference type="InterPro" id="IPR013324">
    <property type="entry name" value="RNA_pol_sigma_r3/r4-like"/>
</dbReference>
<evidence type="ECO:0000259" key="5">
    <source>
        <dbReference type="Pfam" id="PF04542"/>
    </source>
</evidence>
<feature type="domain" description="RNA polymerase sigma factor 70 region 4 type 2" evidence="6">
    <location>
        <begin position="103"/>
        <end position="153"/>
    </location>
</feature>
<evidence type="ECO:0000256" key="2">
    <source>
        <dbReference type="ARBA" id="ARBA00023015"/>
    </source>
</evidence>
<evidence type="ECO:0000256" key="1">
    <source>
        <dbReference type="ARBA" id="ARBA00010641"/>
    </source>
</evidence>
<comment type="similarity">
    <text evidence="1">Belongs to the sigma-70 factor family. ECF subfamily.</text>
</comment>
<organism evidence="7 10">
    <name type="scientific">Paenibacillus odorifer</name>
    <dbReference type="NCBI Taxonomy" id="189426"/>
    <lineage>
        <taxon>Bacteria</taxon>
        <taxon>Bacillati</taxon>
        <taxon>Bacillota</taxon>
        <taxon>Bacilli</taxon>
        <taxon>Bacillales</taxon>
        <taxon>Paenibacillaceae</taxon>
        <taxon>Paenibacillus</taxon>
    </lineage>
</organism>
<accession>A0A1R0XE07</accession>
<evidence type="ECO:0000259" key="6">
    <source>
        <dbReference type="Pfam" id="PF08281"/>
    </source>
</evidence>
<dbReference type="EMBL" id="MPTW01000001">
    <property type="protein sequence ID" value="OME74619.1"/>
    <property type="molecule type" value="Genomic_DNA"/>
</dbReference>
<dbReference type="Gene3D" id="1.10.10.10">
    <property type="entry name" value="Winged helix-like DNA-binding domain superfamily/Winged helix DNA-binding domain"/>
    <property type="match status" value="1"/>
</dbReference>
<dbReference type="GO" id="GO:0006352">
    <property type="term" value="P:DNA-templated transcription initiation"/>
    <property type="evidence" value="ECO:0007669"/>
    <property type="project" value="InterPro"/>
</dbReference>
<dbReference type="AlphaFoldDB" id="A0A1R0XE07"/>
<gene>
    <name evidence="7" type="ORF">BJP51_13140</name>
    <name evidence="8" type="ORF">BSK65_02790</name>
</gene>
<dbReference type="PANTHER" id="PTHR43133:SF60">
    <property type="entry name" value="RNA POLYMERASE SIGMA FACTOR SIGV"/>
    <property type="match status" value="1"/>
</dbReference>
<proteinExistence type="inferred from homology"/>
<reference evidence="7 10" key="1">
    <citation type="submission" date="2016-10" db="EMBL/GenBank/DDBJ databases">
        <title>Paenibacillus species isolates.</title>
        <authorList>
            <person name="Beno S.M."/>
        </authorList>
    </citation>
    <scope>NUCLEOTIDE SEQUENCE [LARGE SCALE GENOMIC DNA]</scope>
    <source>
        <strain evidence="8 9">FSL H7-0443</strain>
        <strain evidence="7 10">FSL H7-0604</strain>
    </source>
</reference>
<dbReference type="InterPro" id="IPR013249">
    <property type="entry name" value="RNA_pol_sigma70_r4_t2"/>
</dbReference>
<evidence type="ECO:0000313" key="7">
    <source>
        <dbReference type="EMBL" id="OMD33292.1"/>
    </source>
</evidence>
<dbReference type="InterPro" id="IPR013325">
    <property type="entry name" value="RNA_pol_sigma_r2"/>
</dbReference>
<dbReference type="Pfam" id="PF04542">
    <property type="entry name" value="Sigma70_r2"/>
    <property type="match status" value="1"/>
</dbReference>
<evidence type="ECO:0000256" key="4">
    <source>
        <dbReference type="ARBA" id="ARBA00023163"/>
    </source>
</evidence>
<feature type="domain" description="RNA polymerase sigma-70 region 2" evidence="5">
    <location>
        <begin position="7"/>
        <end position="70"/>
    </location>
</feature>
<dbReference type="NCBIfam" id="TIGR02937">
    <property type="entry name" value="sigma70-ECF"/>
    <property type="match status" value="1"/>
</dbReference>
<evidence type="ECO:0000313" key="10">
    <source>
        <dbReference type="Proteomes" id="UP000187465"/>
    </source>
</evidence>
<dbReference type="CDD" id="cd06171">
    <property type="entry name" value="Sigma70_r4"/>
    <property type="match status" value="1"/>
</dbReference>
<name>A0A1R0XE07_9BACL</name>
<keyword evidence="2" id="KW-0805">Transcription regulation</keyword>
<evidence type="ECO:0000313" key="9">
    <source>
        <dbReference type="Proteomes" id="UP000187425"/>
    </source>
</evidence>
<dbReference type="RefSeq" id="WP_036689341.1">
    <property type="nucleotide sequence ID" value="NZ_DALZAY010000085.1"/>
</dbReference>
<dbReference type="InterPro" id="IPR007627">
    <property type="entry name" value="RNA_pol_sigma70_r2"/>
</dbReference>
<dbReference type="GO" id="GO:0016987">
    <property type="term" value="F:sigma factor activity"/>
    <property type="evidence" value="ECO:0007669"/>
    <property type="project" value="UniProtKB-KW"/>
</dbReference>
<keyword evidence="4" id="KW-0804">Transcription</keyword>
<dbReference type="SUPFAM" id="SSF88659">
    <property type="entry name" value="Sigma3 and sigma4 domains of RNA polymerase sigma factors"/>
    <property type="match status" value="1"/>
</dbReference>
<keyword evidence="3" id="KW-0731">Sigma factor</keyword>
<dbReference type="InterPro" id="IPR039425">
    <property type="entry name" value="RNA_pol_sigma-70-like"/>
</dbReference>
<dbReference type="PANTHER" id="PTHR43133">
    <property type="entry name" value="RNA POLYMERASE ECF-TYPE SIGMA FACTO"/>
    <property type="match status" value="1"/>
</dbReference>